<accession>A0A7W6BKC2</accession>
<evidence type="ECO:0000313" key="2">
    <source>
        <dbReference type="Proteomes" id="UP000571950"/>
    </source>
</evidence>
<dbReference type="Gene3D" id="3.30.1540.10">
    <property type="entry name" value="formyl-coa transferase, domain 3"/>
    <property type="match status" value="1"/>
</dbReference>
<dbReference type="EMBL" id="JACIDT010000002">
    <property type="protein sequence ID" value="MBB3925162.1"/>
    <property type="molecule type" value="Genomic_DNA"/>
</dbReference>
<dbReference type="InterPro" id="IPR050509">
    <property type="entry name" value="CoA-transferase_III"/>
</dbReference>
<dbReference type="PANTHER" id="PTHR48228">
    <property type="entry name" value="SUCCINYL-COA--D-CITRAMALATE COA-TRANSFERASE"/>
    <property type="match status" value="1"/>
</dbReference>
<sequence length="367" mass="38859">MGKLSGIKVVDLSQFLPGPMLSMMMADQGAQVVKVEPPAGDPARDQPPFEQGQSIWFRNLNRGKQSVVLDLKSEAGREALWALIDGADVFLESFRPGVIARLGFGYEAVAARNPRIVYCSISAFGQSGARAHHAAHDMAVQAMAGFLSVNDGPDGAPVVPGVPAADMAAGLTGLSAVLMALIGREKSGRGDYVDIAMFDAMLPWCAHIVGDAIAGGEPPRSATQRSLGGAAFYNVYETADGRHVVLGGRELKFVANLLDALGRPDLAPLGAEPPGEAQAPLVAFLRESFRARTRDQWVAWFADKDVAFSPVLDFREVFRDPQVAGRGLLVEADGAHQIAPPIRFAGEAAWAPTPAPELGVPELDTDG</sequence>
<dbReference type="Pfam" id="PF02515">
    <property type="entry name" value="CoA_transf_3"/>
    <property type="match status" value="1"/>
</dbReference>
<reference evidence="1 2" key="1">
    <citation type="submission" date="2020-08" db="EMBL/GenBank/DDBJ databases">
        <title>Genomic Encyclopedia of Type Strains, Phase IV (KMG-IV): sequencing the most valuable type-strain genomes for metagenomic binning, comparative biology and taxonomic classification.</title>
        <authorList>
            <person name="Goeker M."/>
        </authorList>
    </citation>
    <scope>NUCLEOTIDE SEQUENCE [LARGE SCALE GENOMIC DNA]</scope>
    <source>
        <strain evidence="1 2">DSM 26189</strain>
    </source>
</reference>
<dbReference type="InterPro" id="IPR003673">
    <property type="entry name" value="CoA-Trfase_fam_III"/>
</dbReference>
<name>A0A7W6BKC2_9SPHN</name>
<dbReference type="Proteomes" id="UP000571950">
    <property type="component" value="Unassembled WGS sequence"/>
</dbReference>
<dbReference type="InterPro" id="IPR044855">
    <property type="entry name" value="CoA-Trfase_III_dom3_sf"/>
</dbReference>
<protein>
    <submittedName>
        <fullName evidence="1">Crotonobetainyl-CoA:carnitine CoA-transferase CaiB-like acyl-CoA transferase</fullName>
    </submittedName>
</protein>
<keyword evidence="2" id="KW-1185">Reference proteome</keyword>
<evidence type="ECO:0000313" key="1">
    <source>
        <dbReference type="EMBL" id="MBB3925162.1"/>
    </source>
</evidence>
<keyword evidence="1" id="KW-0808">Transferase</keyword>
<comment type="caution">
    <text evidence="1">The sequence shown here is derived from an EMBL/GenBank/DDBJ whole genome shotgun (WGS) entry which is preliminary data.</text>
</comment>
<dbReference type="PANTHER" id="PTHR48228:SF5">
    <property type="entry name" value="ALPHA-METHYLACYL-COA RACEMASE"/>
    <property type="match status" value="1"/>
</dbReference>
<dbReference type="Gene3D" id="3.40.50.10540">
    <property type="entry name" value="Crotonobetainyl-coa:carnitine coa-transferase, domain 1"/>
    <property type="match status" value="1"/>
</dbReference>
<proteinExistence type="predicted"/>
<gene>
    <name evidence="1" type="ORF">GGR43_000863</name>
</gene>
<dbReference type="RefSeq" id="WP_188070705.1">
    <property type="nucleotide sequence ID" value="NZ_BSPS01000007.1"/>
</dbReference>
<dbReference type="AlphaFoldDB" id="A0A7W6BKC2"/>
<dbReference type="GO" id="GO:0016740">
    <property type="term" value="F:transferase activity"/>
    <property type="evidence" value="ECO:0007669"/>
    <property type="project" value="UniProtKB-KW"/>
</dbReference>
<dbReference type="SUPFAM" id="SSF89796">
    <property type="entry name" value="CoA-transferase family III (CaiB/BaiF)"/>
    <property type="match status" value="1"/>
</dbReference>
<dbReference type="InterPro" id="IPR023606">
    <property type="entry name" value="CoA-Trfase_III_dom_1_sf"/>
</dbReference>
<organism evidence="1 2">
    <name type="scientific">Sphingobium jiangsuense</name>
    <dbReference type="NCBI Taxonomy" id="870476"/>
    <lineage>
        <taxon>Bacteria</taxon>
        <taxon>Pseudomonadati</taxon>
        <taxon>Pseudomonadota</taxon>
        <taxon>Alphaproteobacteria</taxon>
        <taxon>Sphingomonadales</taxon>
        <taxon>Sphingomonadaceae</taxon>
        <taxon>Sphingobium</taxon>
    </lineage>
</organism>